<feature type="non-terminal residue" evidence="1">
    <location>
        <position position="1"/>
    </location>
</feature>
<reference evidence="1" key="1">
    <citation type="submission" date="2023-01" db="EMBL/GenBank/DDBJ databases">
        <title>Genome assembly of the deep-sea coral Lophelia pertusa.</title>
        <authorList>
            <person name="Herrera S."/>
            <person name="Cordes E."/>
        </authorList>
    </citation>
    <scope>NUCLEOTIDE SEQUENCE</scope>
    <source>
        <strain evidence="1">USNM1676648</strain>
        <tissue evidence="1">Polyp</tissue>
    </source>
</reference>
<accession>A0A9W9ZKP1</accession>
<dbReference type="Proteomes" id="UP001163046">
    <property type="component" value="Unassembled WGS sequence"/>
</dbReference>
<gene>
    <name evidence="1" type="ORF">OS493_038992</name>
</gene>
<sequence length="63" mass="7701">WKRHQQQETMVLPGGFIVRCSLQAYGSISLINNWWKERISEQEERLMQYFEDQKGKYLLTHDR</sequence>
<comment type="caution">
    <text evidence="1">The sequence shown here is derived from an EMBL/GenBank/DDBJ whole genome shotgun (WGS) entry which is preliminary data.</text>
</comment>
<dbReference type="EMBL" id="MU826013">
    <property type="protein sequence ID" value="KAJ7381789.1"/>
    <property type="molecule type" value="Genomic_DNA"/>
</dbReference>
<organism evidence="1 2">
    <name type="scientific">Desmophyllum pertusum</name>
    <dbReference type="NCBI Taxonomy" id="174260"/>
    <lineage>
        <taxon>Eukaryota</taxon>
        <taxon>Metazoa</taxon>
        <taxon>Cnidaria</taxon>
        <taxon>Anthozoa</taxon>
        <taxon>Hexacorallia</taxon>
        <taxon>Scleractinia</taxon>
        <taxon>Caryophylliina</taxon>
        <taxon>Caryophylliidae</taxon>
        <taxon>Desmophyllum</taxon>
    </lineage>
</organism>
<name>A0A9W9ZKP1_9CNID</name>
<evidence type="ECO:0000313" key="1">
    <source>
        <dbReference type="EMBL" id="KAJ7381789.1"/>
    </source>
</evidence>
<keyword evidence="2" id="KW-1185">Reference proteome</keyword>
<evidence type="ECO:0000313" key="2">
    <source>
        <dbReference type="Proteomes" id="UP001163046"/>
    </source>
</evidence>
<proteinExistence type="predicted"/>
<dbReference type="AlphaFoldDB" id="A0A9W9ZKP1"/>
<protein>
    <submittedName>
        <fullName evidence="1">Uncharacterized protein</fullName>
    </submittedName>
</protein>